<organism evidence="1 2">
    <name type="scientific">Campylobacter sputorum subsp. sputorum</name>
    <dbReference type="NCBI Taxonomy" id="32024"/>
    <lineage>
        <taxon>Bacteria</taxon>
        <taxon>Pseudomonadati</taxon>
        <taxon>Campylobacterota</taxon>
        <taxon>Epsilonproteobacteria</taxon>
        <taxon>Campylobacterales</taxon>
        <taxon>Campylobacteraceae</taxon>
        <taxon>Campylobacter</taxon>
    </lineage>
</organism>
<dbReference type="EMBL" id="UFVD01000001">
    <property type="protein sequence ID" value="SUX10786.1"/>
    <property type="molecule type" value="Genomic_DNA"/>
</dbReference>
<dbReference type="Pfam" id="PF07277">
    <property type="entry name" value="SapC"/>
    <property type="match status" value="1"/>
</dbReference>
<dbReference type="Proteomes" id="UP000254920">
    <property type="component" value="Unassembled WGS sequence"/>
</dbReference>
<protein>
    <submittedName>
        <fullName evidence="1">SapC protein</fullName>
    </submittedName>
</protein>
<name>A0A381DJE7_9BACT</name>
<proteinExistence type="predicted"/>
<keyword evidence="2" id="KW-1185">Reference proteome</keyword>
<dbReference type="AlphaFoldDB" id="A0A381DJE7"/>
<gene>
    <name evidence="1" type="ORF">NCTC12475_00997</name>
</gene>
<accession>A0A381DJE7</accession>
<dbReference type="InterPro" id="IPR010836">
    <property type="entry name" value="SapC"/>
</dbReference>
<reference evidence="1 2" key="1">
    <citation type="submission" date="2018-06" db="EMBL/GenBank/DDBJ databases">
        <authorList>
            <consortium name="Pathogen Informatics"/>
            <person name="Doyle S."/>
        </authorList>
    </citation>
    <scope>NUCLEOTIDE SEQUENCE [LARGE SCALE GENOMIC DNA]</scope>
    <source>
        <strain evidence="1 2">NCTC12475</strain>
    </source>
</reference>
<dbReference type="STRING" id="32024.GCA_000788295_01757"/>
<evidence type="ECO:0000313" key="1">
    <source>
        <dbReference type="EMBL" id="SUX10786.1"/>
    </source>
</evidence>
<evidence type="ECO:0000313" key="2">
    <source>
        <dbReference type="Proteomes" id="UP000254920"/>
    </source>
</evidence>
<sequence>MSRQVRTFISPYVLVRQRGNFFMSNSDKQIYIDTLFSIAKNQNTEIFAYLLENSSVELFLKTENLPKFMQSLNSVFIRKRNKTYEIKPKNELKRYDVKDINISQFEDILAYFVSKNAYTFRDTQKNLSIGQKIEIQQFKKRTYMNIVPLIKNKHKNITYHKEKIPNLAYTEILATEIISCERNFPVVFTNDASPRLIALLGKTSNLIIDDNFKDYIPAYLQNYPFLLAKVDKENILCIDEDAKEFSGDGEKLFGDDGEPSKFLSQAIGAMKNYNAEFEKTITALEEIKKSGILIKKELSVTHENKKYVLIKGFSIVSKKKLLELDDATLANFARKGYLELIHSHLRSLNNLENLTTKILNDENK</sequence>